<dbReference type="EMBL" id="JAUTWS010000046">
    <property type="protein sequence ID" value="MDO9712373.1"/>
    <property type="molecule type" value="Genomic_DNA"/>
</dbReference>
<comment type="caution">
    <text evidence="1">The sequence shown here is derived from an EMBL/GenBank/DDBJ whole genome shotgun (WGS) entry which is preliminary data.</text>
</comment>
<accession>A0ABT9E8R8</accession>
<reference evidence="1 2" key="1">
    <citation type="submission" date="2023-08" db="EMBL/GenBank/DDBJ databases">
        <title>The draft genome sequence of Paracraurococcus sp. LOR1-02.</title>
        <authorList>
            <person name="Kingkaew E."/>
            <person name="Tanasupawat S."/>
        </authorList>
    </citation>
    <scope>NUCLEOTIDE SEQUENCE [LARGE SCALE GENOMIC DNA]</scope>
    <source>
        <strain evidence="1 2">LOR1-02</strain>
    </source>
</reference>
<evidence type="ECO:0008006" key="3">
    <source>
        <dbReference type="Google" id="ProtNLM"/>
    </source>
</evidence>
<sequence length="428" mass="47023">MRDGLTIFADWAAAEGDVTSARIKIDIAGNNASRAENHWSQSIDDAPILSAMPLALWLASFWWRLRWEGKPVVGHCSTSWRMAHEVAAAGYGFLWPRLTFVSDGEIIRAECLPTEPRSREMIRYISNFDISISAEAFEAGVDNFLSLVLERTAGSAPHLRDLWSDVLAERADPEATNMRRLEAALGFDPEEVPDALMQRLVHLQKIAGQEAAMEIAALCSGANPSAEIEKVTTFAEDVPGVSAHLVRSLRFEQPNKTMSAPDRGRTLAHSLRAAAGISQDGPVSDDKLGDLLGLREAQFSDEANAPRPRHPLAMMVSDESGRDRIIFRGRYSTGKRFEAARLLCDGLMQKGESWHPATASDTARQKMQRAFAAEFLVPIESLAEYLGRDYSMDAIEGAADYFSVSSYTVGSHLANNGLIRRTHPAVPA</sequence>
<keyword evidence="2" id="KW-1185">Reference proteome</keyword>
<name>A0ABT9E8R8_9PROT</name>
<evidence type="ECO:0000313" key="1">
    <source>
        <dbReference type="EMBL" id="MDO9712373.1"/>
    </source>
</evidence>
<evidence type="ECO:0000313" key="2">
    <source>
        <dbReference type="Proteomes" id="UP001243009"/>
    </source>
</evidence>
<protein>
    <recommendedName>
        <fullName evidence="3">ImmA/IrrE family metallo-endopeptidase</fullName>
    </recommendedName>
</protein>
<proteinExistence type="predicted"/>
<dbReference type="RefSeq" id="WP_305107228.1">
    <property type="nucleotide sequence ID" value="NZ_JAUTWS010000046.1"/>
</dbReference>
<gene>
    <name evidence="1" type="ORF">Q7A36_28785</name>
</gene>
<organism evidence="1 2">
    <name type="scientific">Paracraurococcus lichenis</name>
    <dbReference type="NCBI Taxonomy" id="3064888"/>
    <lineage>
        <taxon>Bacteria</taxon>
        <taxon>Pseudomonadati</taxon>
        <taxon>Pseudomonadota</taxon>
        <taxon>Alphaproteobacteria</taxon>
        <taxon>Acetobacterales</taxon>
        <taxon>Roseomonadaceae</taxon>
        <taxon>Paracraurococcus</taxon>
    </lineage>
</organism>
<dbReference type="Proteomes" id="UP001243009">
    <property type="component" value="Unassembled WGS sequence"/>
</dbReference>